<dbReference type="GO" id="GO:0008270">
    <property type="term" value="F:zinc ion binding"/>
    <property type="evidence" value="ECO:0007669"/>
    <property type="project" value="UniProtKB-KW"/>
</dbReference>
<protein>
    <submittedName>
        <fullName evidence="4">Nitric oxide synthase</fullName>
    </submittedName>
</protein>
<feature type="compositionally biased region" description="Basic residues" evidence="2">
    <location>
        <begin position="687"/>
        <end position="700"/>
    </location>
</feature>
<keyword evidence="1" id="KW-0479">Metal-binding</keyword>
<accession>A0AAE1LED1</accession>
<evidence type="ECO:0000256" key="2">
    <source>
        <dbReference type="SAM" id="MobiDB-lite"/>
    </source>
</evidence>
<keyword evidence="5" id="KW-1185">Reference proteome</keyword>
<reference evidence="4" key="1">
    <citation type="submission" date="2021-07" db="EMBL/GenBank/DDBJ databases">
        <authorList>
            <person name="Catto M.A."/>
            <person name="Jacobson A."/>
            <person name="Kennedy G."/>
            <person name="Labadie P."/>
            <person name="Hunt B.G."/>
            <person name="Srinivasan R."/>
        </authorList>
    </citation>
    <scope>NUCLEOTIDE SEQUENCE</scope>
    <source>
        <strain evidence="4">PL_HMW_Pooled</strain>
        <tissue evidence="4">Head</tissue>
    </source>
</reference>
<dbReference type="PANTHER" id="PTHR35385:SF2">
    <property type="entry name" value="PROTEIN B, PUTATIVE-RELATED"/>
    <property type="match status" value="1"/>
</dbReference>
<dbReference type="InterPro" id="IPR007527">
    <property type="entry name" value="Znf_SWIM"/>
</dbReference>
<feature type="region of interest" description="Disordered" evidence="2">
    <location>
        <begin position="687"/>
        <end position="712"/>
    </location>
</feature>
<evidence type="ECO:0000313" key="4">
    <source>
        <dbReference type="EMBL" id="KAK3916971.1"/>
    </source>
</evidence>
<feature type="domain" description="SWIM-type" evidence="3">
    <location>
        <begin position="496"/>
        <end position="527"/>
    </location>
</feature>
<evidence type="ECO:0000256" key="1">
    <source>
        <dbReference type="PROSITE-ProRule" id="PRU00325"/>
    </source>
</evidence>
<keyword evidence="1" id="KW-0863">Zinc-finger</keyword>
<organism evidence="4 5">
    <name type="scientific">Frankliniella fusca</name>
    <dbReference type="NCBI Taxonomy" id="407009"/>
    <lineage>
        <taxon>Eukaryota</taxon>
        <taxon>Metazoa</taxon>
        <taxon>Ecdysozoa</taxon>
        <taxon>Arthropoda</taxon>
        <taxon>Hexapoda</taxon>
        <taxon>Insecta</taxon>
        <taxon>Pterygota</taxon>
        <taxon>Neoptera</taxon>
        <taxon>Paraneoptera</taxon>
        <taxon>Thysanoptera</taxon>
        <taxon>Terebrantia</taxon>
        <taxon>Thripoidea</taxon>
        <taxon>Thripidae</taxon>
        <taxon>Frankliniella</taxon>
    </lineage>
</organism>
<name>A0AAE1LED1_9NEOP</name>
<dbReference type="EMBL" id="JAHWGI010000647">
    <property type="protein sequence ID" value="KAK3916971.1"/>
    <property type="molecule type" value="Genomic_DNA"/>
</dbReference>
<dbReference type="PANTHER" id="PTHR35385">
    <property type="entry name" value="PROTEIN B, PUTATIVE-RELATED-RELATED"/>
    <property type="match status" value="1"/>
</dbReference>
<sequence>MLYRTTRKNLLKILSFAITFSTKYIFHKKWACHLSSKNKKDGSQRNRKCPFQIDILIKKITKNTKKNDSYLKKSTPLQGKITITGQHNHQTDNFKALKFLRISQDTKQQFYDYFNNGYSVANALHAHEAQLVLKSTDDSAENIRCNAALNPLARTVYYLHNNWLKSTYGLAWSNKSPIDKLKEKIEQFKIEGIDVIIDEQDSSRWSVVIVSPIMKRAHCLPEAKEIIFTDSTASCDAENTVITIMLTATKGGAVPLCVLLHNRQDTVGYIHAYQTFAKHYPNCFGKQSCPQVFMTDDSVCEKDALAKLWPDAVQYLCHFHVGQAEWRWLCDSKNHVDVGERQSFMRLFQEIMYAVTTDDYEEAKINFVESCSHEDYQKRVDSFLKREKEWAIIFRSETLNRGHNTNNFSEATIRVIKDIVLGRTKAYNSCALVDYISNVFEDHMQRRILHYAYDREAKPRLVYNRLLKRMPHDTKIEKKEEDLYMVQSAEKKDLSYEVNSLIGWCSCPSGRSGHFCKHQALVFSRYGVGFPNKPAVTFNDRYKLGLLALGPEKCPNIDFFKDFDEVNETPMRDNSFLHDIEMNMDVQQSEEIVEMSEPHEQHQSVDPQKRQKLINELHKQIDRLHDKVKDEPGDTYDKTLETLISRLKKPDTPGQVMESLIRWKAASLVCSRRRSKIKVQPGAIQRRKAGKSRGAARIRAGRPPNTEPKNIKKPRQRILKVSIDANKPHVKTHSRKL</sequence>
<gene>
    <name evidence="4" type="ORF">KUF71_006658</name>
</gene>
<dbReference type="Proteomes" id="UP001219518">
    <property type="component" value="Unassembled WGS sequence"/>
</dbReference>
<evidence type="ECO:0000313" key="5">
    <source>
        <dbReference type="Proteomes" id="UP001219518"/>
    </source>
</evidence>
<dbReference type="AlphaFoldDB" id="A0AAE1LED1"/>
<comment type="caution">
    <text evidence="4">The sequence shown here is derived from an EMBL/GenBank/DDBJ whole genome shotgun (WGS) entry which is preliminary data.</text>
</comment>
<reference evidence="4" key="2">
    <citation type="journal article" date="2023" name="BMC Genomics">
        <title>Pest status, molecular evolution, and epigenetic factors derived from the genome assembly of Frankliniella fusca, a thysanopteran phytovirus vector.</title>
        <authorList>
            <person name="Catto M.A."/>
            <person name="Labadie P.E."/>
            <person name="Jacobson A.L."/>
            <person name="Kennedy G.G."/>
            <person name="Srinivasan R."/>
            <person name="Hunt B.G."/>
        </authorList>
    </citation>
    <scope>NUCLEOTIDE SEQUENCE</scope>
    <source>
        <strain evidence="4">PL_HMW_Pooled</strain>
    </source>
</reference>
<dbReference type="PROSITE" id="PS50966">
    <property type="entry name" value="ZF_SWIM"/>
    <property type="match status" value="1"/>
</dbReference>
<evidence type="ECO:0000259" key="3">
    <source>
        <dbReference type="PROSITE" id="PS50966"/>
    </source>
</evidence>
<proteinExistence type="predicted"/>
<keyword evidence="1" id="KW-0862">Zinc</keyword>